<evidence type="ECO:0000256" key="1">
    <source>
        <dbReference type="SAM" id="Phobius"/>
    </source>
</evidence>
<accession>A0A8J4H4T2</accession>
<dbReference type="PANTHER" id="PTHR37309">
    <property type="entry name" value="SLR0284 PROTEIN"/>
    <property type="match status" value="1"/>
</dbReference>
<feature type="transmembrane region" description="Helical" evidence="1">
    <location>
        <begin position="61"/>
        <end position="81"/>
    </location>
</feature>
<evidence type="ECO:0000313" key="3">
    <source>
        <dbReference type="Proteomes" id="UP000677918"/>
    </source>
</evidence>
<feature type="transmembrane region" description="Helical" evidence="1">
    <location>
        <begin position="30"/>
        <end position="49"/>
    </location>
</feature>
<evidence type="ECO:0000313" key="2">
    <source>
        <dbReference type="EMBL" id="GIQ70963.1"/>
    </source>
</evidence>
<dbReference type="PANTHER" id="PTHR37309:SF1">
    <property type="entry name" value="SLR0284 PROTEIN"/>
    <property type="match status" value="1"/>
</dbReference>
<feature type="transmembrane region" description="Helical" evidence="1">
    <location>
        <begin position="87"/>
        <end position="107"/>
    </location>
</feature>
<sequence length="126" mass="13339">MQFLGAVVRFIVAALVLMVVGWIVPQFEIGGFWSALLLALVIAAAGWVLEGIFGRKITPFGRGIVGFLTSAAVIWLAQFIVGGVEVSVIGAILAALVIGIIDLFIPVSTPFEAGSRNKDGDREKAR</sequence>
<dbReference type="RefSeq" id="WP_213413768.1">
    <property type="nucleotide sequence ID" value="NZ_BOVK01000064.1"/>
</dbReference>
<keyword evidence="1" id="KW-0472">Membrane</keyword>
<keyword evidence="3" id="KW-1185">Reference proteome</keyword>
<protein>
    <submittedName>
        <fullName evidence="2">Membrane protein</fullName>
    </submittedName>
</protein>
<feature type="transmembrane region" description="Helical" evidence="1">
    <location>
        <begin position="7"/>
        <end position="24"/>
    </location>
</feature>
<dbReference type="EMBL" id="BOVK01000064">
    <property type="protein sequence ID" value="GIQ70963.1"/>
    <property type="molecule type" value="Genomic_DNA"/>
</dbReference>
<proteinExistence type="predicted"/>
<comment type="caution">
    <text evidence="2">The sequence shown here is derived from an EMBL/GenBank/DDBJ whole genome shotgun (WGS) entry which is preliminary data.</text>
</comment>
<gene>
    <name evidence="2" type="ORF">XYCOK13_37870</name>
</gene>
<dbReference type="InterPro" id="IPR007165">
    <property type="entry name" value="Phage_holin_4_2"/>
</dbReference>
<keyword evidence="1" id="KW-1133">Transmembrane helix</keyword>
<dbReference type="AlphaFoldDB" id="A0A8J4H4T2"/>
<organism evidence="2 3">
    <name type="scientific">Xylanibacillus composti</name>
    <dbReference type="NCBI Taxonomy" id="1572762"/>
    <lineage>
        <taxon>Bacteria</taxon>
        <taxon>Bacillati</taxon>
        <taxon>Bacillota</taxon>
        <taxon>Bacilli</taxon>
        <taxon>Bacillales</taxon>
        <taxon>Paenibacillaceae</taxon>
        <taxon>Xylanibacillus</taxon>
    </lineage>
</organism>
<dbReference type="Pfam" id="PF04020">
    <property type="entry name" value="Phage_holin_4_2"/>
    <property type="match status" value="1"/>
</dbReference>
<name>A0A8J4H4T2_9BACL</name>
<reference evidence="2" key="1">
    <citation type="submission" date="2021-04" db="EMBL/GenBank/DDBJ databases">
        <title>Draft genome sequence of Xylanibacillus composti strain K13.</title>
        <authorList>
            <person name="Uke A."/>
            <person name="Chhe C."/>
            <person name="Baramee S."/>
            <person name="Kosugi A."/>
        </authorList>
    </citation>
    <scope>NUCLEOTIDE SEQUENCE</scope>
    <source>
        <strain evidence="2">K13</strain>
    </source>
</reference>
<keyword evidence="1" id="KW-0812">Transmembrane</keyword>
<dbReference type="Proteomes" id="UP000677918">
    <property type="component" value="Unassembled WGS sequence"/>
</dbReference>